<protein>
    <submittedName>
        <fullName evidence="4">Sulfotransferase</fullName>
    </submittedName>
</protein>
<evidence type="ECO:0000259" key="3">
    <source>
        <dbReference type="Pfam" id="PF00685"/>
    </source>
</evidence>
<proteinExistence type="inferred from homology"/>
<evidence type="ECO:0000256" key="1">
    <source>
        <dbReference type="ARBA" id="ARBA00005771"/>
    </source>
</evidence>
<dbReference type="GO" id="GO:0008146">
    <property type="term" value="F:sulfotransferase activity"/>
    <property type="evidence" value="ECO:0007669"/>
    <property type="project" value="InterPro"/>
</dbReference>
<gene>
    <name evidence="4" type="ORF">Val02_30470</name>
</gene>
<sequence>MNQEERYSRPTTVEEMNERMKNFATPEGWQRGLAFNPDPTDVFIVTPPKCGTTWMQQIVHGLRTRGSMDFDEICRVVPWINMAHDVGIDLYAPQVAHPRAFKTHSTLDEAPKGGRYIIVLRDPGDALVSEYHFFEGVFFEKGSVSLEAFARGYFIRMHDVWRHILSFWGRREDEDVLPLCYENMKADLPGTIERVAHFAGIPLDDELREIVLRQSDIEFMREHREKFEDHLTRTARGAAMRLPPDGRLHKVRNGRVGESRDRVPDEIKQEFDRIWLEEIAPETGLSSYEELRNKLMTLRR</sequence>
<keyword evidence="2" id="KW-0808">Transferase</keyword>
<feature type="domain" description="Sulfotransferase" evidence="3">
    <location>
        <begin position="39"/>
        <end position="277"/>
    </location>
</feature>
<keyword evidence="5" id="KW-1185">Reference proteome</keyword>
<dbReference type="PANTHER" id="PTHR11783">
    <property type="entry name" value="SULFOTRANSFERASE SULT"/>
    <property type="match status" value="1"/>
</dbReference>
<name>A0A8J3YLP6_9ACTN</name>
<dbReference type="Pfam" id="PF00685">
    <property type="entry name" value="Sulfotransfer_1"/>
    <property type="match status" value="1"/>
</dbReference>
<reference evidence="4" key="1">
    <citation type="submission" date="2021-01" db="EMBL/GenBank/DDBJ databases">
        <title>Whole genome shotgun sequence of Virgisporangium aliadipatigenens NBRC 105644.</title>
        <authorList>
            <person name="Komaki H."/>
            <person name="Tamura T."/>
        </authorList>
    </citation>
    <scope>NUCLEOTIDE SEQUENCE</scope>
    <source>
        <strain evidence="4">NBRC 105644</strain>
    </source>
</reference>
<evidence type="ECO:0000256" key="2">
    <source>
        <dbReference type="ARBA" id="ARBA00022679"/>
    </source>
</evidence>
<dbReference type="SUPFAM" id="SSF52540">
    <property type="entry name" value="P-loop containing nucleoside triphosphate hydrolases"/>
    <property type="match status" value="1"/>
</dbReference>
<comment type="caution">
    <text evidence="4">The sequence shown here is derived from an EMBL/GenBank/DDBJ whole genome shotgun (WGS) entry which is preliminary data.</text>
</comment>
<dbReference type="InterPro" id="IPR027417">
    <property type="entry name" value="P-loop_NTPase"/>
</dbReference>
<dbReference type="Proteomes" id="UP000619260">
    <property type="component" value="Unassembled WGS sequence"/>
</dbReference>
<accession>A0A8J3YLP6</accession>
<comment type="similarity">
    <text evidence="1">Belongs to the sulfotransferase 1 family.</text>
</comment>
<evidence type="ECO:0000313" key="5">
    <source>
        <dbReference type="Proteomes" id="UP000619260"/>
    </source>
</evidence>
<evidence type="ECO:0000313" key="4">
    <source>
        <dbReference type="EMBL" id="GIJ46161.1"/>
    </source>
</evidence>
<dbReference type="RefSeq" id="WP_203899688.1">
    <property type="nucleotide sequence ID" value="NZ_BOPF01000009.1"/>
</dbReference>
<dbReference type="EMBL" id="BOPF01000009">
    <property type="protein sequence ID" value="GIJ46161.1"/>
    <property type="molecule type" value="Genomic_DNA"/>
</dbReference>
<organism evidence="4 5">
    <name type="scientific">Virgisporangium aliadipatigenens</name>
    <dbReference type="NCBI Taxonomy" id="741659"/>
    <lineage>
        <taxon>Bacteria</taxon>
        <taxon>Bacillati</taxon>
        <taxon>Actinomycetota</taxon>
        <taxon>Actinomycetes</taxon>
        <taxon>Micromonosporales</taxon>
        <taxon>Micromonosporaceae</taxon>
        <taxon>Virgisporangium</taxon>
    </lineage>
</organism>
<dbReference type="InterPro" id="IPR000863">
    <property type="entry name" value="Sulfotransferase_dom"/>
</dbReference>
<dbReference type="AlphaFoldDB" id="A0A8J3YLP6"/>
<dbReference type="Gene3D" id="3.40.50.300">
    <property type="entry name" value="P-loop containing nucleotide triphosphate hydrolases"/>
    <property type="match status" value="1"/>
</dbReference>